<dbReference type="EMBL" id="JBEHCU010004788">
    <property type="protein sequence ID" value="KAL1401456.1"/>
    <property type="molecule type" value="Genomic_DNA"/>
</dbReference>
<evidence type="ECO:0000256" key="3">
    <source>
        <dbReference type="ARBA" id="ARBA00024195"/>
    </source>
</evidence>
<evidence type="ECO:0000256" key="2">
    <source>
        <dbReference type="ARBA" id="ARBA00023180"/>
    </source>
</evidence>
<protein>
    <recommendedName>
        <fullName evidence="4">Peptidase S1 domain-containing protein</fullName>
    </recommendedName>
</protein>
<reference evidence="5 6" key="1">
    <citation type="submission" date="2024-05" db="EMBL/GenBank/DDBJ databases">
        <title>Culex pipiens pipiens assembly and annotation.</title>
        <authorList>
            <person name="Alout H."/>
            <person name="Durand T."/>
        </authorList>
    </citation>
    <scope>NUCLEOTIDE SEQUENCE [LARGE SCALE GENOMIC DNA]</scope>
    <source>
        <strain evidence="5">HA-2024</strain>
        <tissue evidence="5">Whole body</tissue>
    </source>
</reference>
<organism evidence="5 6">
    <name type="scientific">Culex pipiens pipiens</name>
    <name type="common">Northern house mosquito</name>
    <dbReference type="NCBI Taxonomy" id="38569"/>
    <lineage>
        <taxon>Eukaryota</taxon>
        <taxon>Metazoa</taxon>
        <taxon>Ecdysozoa</taxon>
        <taxon>Arthropoda</taxon>
        <taxon>Hexapoda</taxon>
        <taxon>Insecta</taxon>
        <taxon>Pterygota</taxon>
        <taxon>Neoptera</taxon>
        <taxon>Endopterygota</taxon>
        <taxon>Diptera</taxon>
        <taxon>Nematocera</taxon>
        <taxon>Culicoidea</taxon>
        <taxon>Culicidae</taxon>
        <taxon>Culicinae</taxon>
        <taxon>Culicini</taxon>
        <taxon>Culex</taxon>
        <taxon>Culex</taxon>
    </lineage>
</organism>
<evidence type="ECO:0000259" key="4">
    <source>
        <dbReference type="Pfam" id="PF00089"/>
    </source>
</evidence>
<name>A0ABD1DNY2_CULPP</name>
<feature type="domain" description="Peptidase S1" evidence="4">
    <location>
        <begin position="16"/>
        <end position="122"/>
    </location>
</feature>
<keyword evidence="6" id="KW-1185">Reference proteome</keyword>
<accession>A0ABD1DNY2</accession>
<dbReference type="PANTHER" id="PTHR24256">
    <property type="entry name" value="TRYPTASE-RELATED"/>
    <property type="match status" value="1"/>
</dbReference>
<dbReference type="Pfam" id="PF00089">
    <property type="entry name" value="Trypsin"/>
    <property type="match status" value="1"/>
</dbReference>
<sequence>MTRIVEIIPVLNIPSHIIIHPNYSSFFNRDDLAIVQLSRPVALGDYIGVARLPRRYHVPFTFTGWNTTIVGWGNTGNRDNEPLPLQHLQYAHGDVITNFSCGLSHSFVRDGHICTSTDNGGPCDMSTEKNW</sequence>
<evidence type="ECO:0000256" key="1">
    <source>
        <dbReference type="ARBA" id="ARBA00023157"/>
    </source>
</evidence>
<dbReference type="Proteomes" id="UP001562425">
    <property type="component" value="Unassembled WGS sequence"/>
</dbReference>
<keyword evidence="1" id="KW-1015">Disulfide bond</keyword>
<proteinExistence type="inferred from homology"/>
<gene>
    <name evidence="5" type="ORF">pipiens_001948</name>
</gene>
<keyword evidence="2" id="KW-0325">Glycoprotein</keyword>
<comment type="similarity">
    <text evidence="3">Belongs to the peptidase S1 family. CLIP subfamily.</text>
</comment>
<dbReference type="Gene3D" id="2.40.10.10">
    <property type="entry name" value="Trypsin-like serine proteases"/>
    <property type="match status" value="1"/>
</dbReference>
<dbReference type="InterPro" id="IPR009003">
    <property type="entry name" value="Peptidase_S1_PA"/>
</dbReference>
<dbReference type="InterPro" id="IPR001254">
    <property type="entry name" value="Trypsin_dom"/>
</dbReference>
<dbReference type="InterPro" id="IPR043504">
    <property type="entry name" value="Peptidase_S1_PA_chymotrypsin"/>
</dbReference>
<comment type="caution">
    <text evidence="5">The sequence shown here is derived from an EMBL/GenBank/DDBJ whole genome shotgun (WGS) entry which is preliminary data.</text>
</comment>
<evidence type="ECO:0000313" key="5">
    <source>
        <dbReference type="EMBL" id="KAL1401456.1"/>
    </source>
</evidence>
<dbReference type="InterPro" id="IPR051487">
    <property type="entry name" value="Ser/Thr_Proteases_Immune/Dev"/>
</dbReference>
<evidence type="ECO:0000313" key="6">
    <source>
        <dbReference type="Proteomes" id="UP001562425"/>
    </source>
</evidence>
<dbReference type="SUPFAM" id="SSF50494">
    <property type="entry name" value="Trypsin-like serine proteases"/>
    <property type="match status" value="1"/>
</dbReference>
<dbReference type="AlphaFoldDB" id="A0ABD1DNY2"/>